<dbReference type="SUPFAM" id="SSF57850">
    <property type="entry name" value="RING/U-box"/>
    <property type="match status" value="1"/>
</dbReference>
<evidence type="ECO:0000313" key="12">
    <source>
        <dbReference type="Proteomes" id="UP000318571"/>
    </source>
</evidence>
<dbReference type="GO" id="GO:0061630">
    <property type="term" value="F:ubiquitin protein ligase activity"/>
    <property type="evidence" value="ECO:0007669"/>
    <property type="project" value="TreeGrafter"/>
</dbReference>
<dbReference type="InterPro" id="IPR049342">
    <property type="entry name" value="TRAF1-6_MATH_dom"/>
</dbReference>
<dbReference type="GO" id="GO:0005737">
    <property type="term" value="C:cytoplasm"/>
    <property type="evidence" value="ECO:0007669"/>
    <property type="project" value="UniProtKB-SubCell"/>
</dbReference>
<dbReference type="InterPro" id="IPR001841">
    <property type="entry name" value="Znf_RING"/>
</dbReference>
<gene>
    <name evidence="11" type="ORF">TCAL_11406</name>
</gene>
<keyword evidence="2" id="KW-0963">Cytoplasm</keyword>
<reference evidence="11 12" key="1">
    <citation type="journal article" date="2018" name="Nat. Ecol. Evol.">
        <title>Genomic signatures of mitonuclear coevolution across populations of Tigriopus californicus.</title>
        <authorList>
            <person name="Barreto F.S."/>
            <person name="Watson E.T."/>
            <person name="Lima T.G."/>
            <person name="Willett C.S."/>
            <person name="Edmands S."/>
            <person name="Li W."/>
            <person name="Burton R.S."/>
        </authorList>
    </citation>
    <scope>NUCLEOTIDE SEQUENCE [LARGE SCALE GENOMIC DNA]</scope>
    <source>
        <strain evidence="11 12">San Diego</strain>
    </source>
</reference>
<evidence type="ECO:0000256" key="6">
    <source>
        <dbReference type="ARBA" id="ARBA00022833"/>
    </source>
</evidence>
<feature type="domain" description="MATH" evidence="9">
    <location>
        <begin position="328"/>
        <end position="477"/>
    </location>
</feature>
<dbReference type="PIRSF" id="PIRSF015614">
    <property type="entry name" value="TRAF"/>
    <property type="match status" value="1"/>
</dbReference>
<organism evidence="11 12">
    <name type="scientific">Tigriopus californicus</name>
    <name type="common">Marine copepod</name>
    <dbReference type="NCBI Taxonomy" id="6832"/>
    <lineage>
        <taxon>Eukaryota</taxon>
        <taxon>Metazoa</taxon>
        <taxon>Ecdysozoa</taxon>
        <taxon>Arthropoda</taxon>
        <taxon>Crustacea</taxon>
        <taxon>Multicrustacea</taxon>
        <taxon>Hexanauplia</taxon>
        <taxon>Copepoda</taxon>
        <taxon>Harpacticoida</taxon>
        <taxon>Harpacticidae</taxon>
        <taxon>Tigriopus</taxon>
    </lineage>
</organism>
<dbReference type="Gene3D" id="3.30.40.10">
    <property type="entry name" value="Zinc/RING finger domain, C3HC4 (zinc finger)"/>
    <property type="match status" value="1"/>
</dbReference>
<dbReference type="SMART" id="SM00184">
    <property type="entry name" value="RING"/>
    <property type="match status" value="1"/>
</dbReference>
<dbReference type="GO" id="GO:0043122">
    <property type="term" value="P:regulation of canonical NF-kappaB signal transduction"/>
    <property type="evidence" value="ECO:0007669"/>
    <property type="project" value="TreeGrafter"/>
</dbReference>
<dbReference type="AlphaFoldDB" id="A0A553NDE7"/>
<dbReference type="InterPro" id="IPR002083">
    <property type="entry name" value="MATH/TRAF_dom"/>
</dbReference>
<accession>A0A553NDE7</accession>
<dbReference type="PANTHER" id="PTHR10131:SF152">
    <property type="entry name" value="TNF RECEPTOR-ASSOCIATED FACTOR 6"/>
    <property type="match status" value="1"/>
</dbReference>
<comment type="subcellular location">
    <subcellularLocation>
        <location evidence="1">Cytoplasm</location>
    </subcellularLocation>
</comment>
<dbReference type="PROSITE" id="PS50089">
    <property type="entry name" value="ZF_RING_2"/>
    <property type="match status" value="1"/>
</dbReference>
<dbReference type="PROSITE" id="PS50144">
    <property type="entry name" value="MATH"/>
    <property type="match status" value="1"/>
</dbReference>
<evidence type="ECO:0000256" key="3">
    <source>
        <dbReference type="ARBA" id="ARBA00022723"/>
    </source>
</evidence>
<evidence type="ECO:0000256" key="4">
    <source>
        <dbReference type="ARBA" id="ARBA00022737"/>
    </source>
</evidence>
<dbReference type="Proteomes" id="UP000318571">
    <property type="component" value="Chromosome 10"/>
</dbReference>
<dbReference type="Pfam" id="PF13923">
    <property type="entry name" value="zf-C3HC4_2"/>
    <property type="match status" value="1"/>
</dbReference>
<keyword evidence="4" id="KW-0677">Repeat</keyword>
<name>A0A553NDE7_TIGCA</name>
<feature type="zinc finger region" description="TRAF-type" evidence="7">
    <location>
        <begin position="174"/>
        <end position="209"/>
    </location>
</feature>
<dbReference type="GO" id="GO:0016567">
    <property type="term" value="P:protein ubiquitination"/>
    <property type="evidence" value="ECO:0007669"/>
    <property type="project" value="UniProtKB-UniPathway"/>
</dbReference>
<dbReference type="Gene3D" id="2.60.210.10">
    <property type="entry name" value="Apoptosis, Tumor Necrosis Factor Receptor Associated Protein 2, Chain A"/>
    <property type="match status" value="1"/>
</dbReference>
<dbReference type="InterPro" id="IPR008974">
    <property type="entry name" value="TRAF-like"/>
</dbReference>
<feature type="domain" description="TRAF-type" evidence="10">
    <location>
        <begin position="174"/>
        <end position="209"/>
    </location>
</feature>
<proteinExistence type="predicted"/>
<protein>
    <submittedName>
        <fullName evidence="11">Uncharacterized protein</fullName>
    </submittedName>
</protein>
<evidence type="ECO:0000259" key="10">
    <source>
        <dbReference type="PROSITE" id="PS50145"/>
    </source>
</evidence>
<dbReference type="GO" id="GO:0031663">
    <property type="term" value="P:lipopolysaccharide-mediated signaling pathway"/>
    <property type="evidence" value="ECO:0007669"/>
    <property type="project" value="TreeGrafter"/>
</dbReference>
<keyword evidence="12" id="KW-1185">Reference proteome</keyword>
<dbReference type="PANTHER" id="PTHR10131">
    <property type="entry name" value="TNF RECEPTOR ASSOCIATED FACTOR"/>
    <property type="match status" value="1"/>
</dbReference>
<evidence type="ECO:0000259" key="9">
    <source>
        <dbReference type="PROSITE" id="PS50144"/>
    </source>
</evidence>
<evidence type="ECO:0000313" key="11">
    <source>
        <dbReference type="EMBL" id="TRY63435.1"/>
    </source>
</evidence>
<keyword evidence="5 7" id="KW-0863">Zinc-finger</keyword>
<dbReference type="SMART" id="SM00061">
    <property type="entry name" value="MATH"/>
    <property type="match status" value="1"/>
</dbReference>
<dbReference type="InterPro" id="IPR001293">
    <property type="entry name" value="Znf_TRAF"/>
</dbReference>
<dbReference type="FunFam" id="3.30.40.10:FF:000179">
    <property type="entry name" value="TNF receptor-associated factor"/>
    <property type="match status" value="1"/>
</dbReference>
<dbReference type="PROSITE" id="PS00518">
    <property type="entry name" value="ZF_RING_1"/>
    <property type="match status" value="1"/>
</dbReference>
<keyword evidence="6 7" id="KW-0862">Zinc</keyword>
<evidence type="ECO:0000259" key="8">
    <source>
        <dbReference type="PROSITE" id="PS50089"/>
    </source>
</evidence>
<dbReference type="PROSITE" id="PS50145">
    <property type="entry name" value="ZF_TRAF"/>
    <property type="match status" value="1"/>
</dbReference>
<dbReference type="InterPro" id="IPR017907">
    <property type="entry name" value="Znf_RING_CS"/>
</dbReference>
<dbReference type="InterPro" id="IPR012227">
    <property type="entry name" value="TNF_rcpt-assoc_TRAF_met"/>
</dbReference>
<comment type="caution">
    <text evidence="11">The sequence shown here is derived from an EMBL/GenBank/DDBJ whole genome shotgun (WGS) entry which is preliminary data.</text>
</comment>
<dbReference type="GO" id="GO:0042981">
    <property type="term" value="P:regulation of apoptotic process"/>
    <property type="evidence" value="ECO:0007669"/>
    <property type="project" value="InterPro"/>
</dbReference>
<dbReference type="EMBL" id="VCGU01000458">
    <property type="protein sequence ID" value="TRY63435.1"/>
    <property type="molecule type" value="Genomic_DNA"/>
</dbReference>
<dbReference type="STRING" id="6832.A0A553NDE7"/>
<evidence type="ECO:0000256" key="1">
    <source>
        <dbReference type="ARBA" id="ARBA00004496"/>
    </source>
</evidence>
<dbReference type="Pfam" id="PF21355">
    <property type="entry name" value="TRAF-mep_MATH"/>
    <property type="match status" value="1"/>
</dbReference>
<dbReference type="InterPro" id="IPR013083">
    <property type="entry name" value="Znf_RING/FYVE/PHD"/>
</dbReference>
<dbReference type="SUPFAM" id="SSF49599">
    <property type="entry name" value="TRAF domain-like"/>
    <property type="match status" value="1"/>
</dbReference>
<dbReference type="UniPathway" id="UPA00143"/>
<keyword evidence="3 7" id="KW-0479">Metal-binding</keyword>
<evidence type="ECO:0000256" key="2">
    <source>
        <dbReference type="ARBA" id="ARBA00022490"/>
    </source>
</evidence>
<dbReference type="OMA" id="SCPYRRQ"/>
<dbReference type="GO" id="GO:0045087">
    <property type="term" value="P:innate immune response"/>
    <property type="evidence" value="ECO:0007669"/>
    <property type="project" value="TreeGrafter"/>
</dbReference>
<evidence type="ECO:0000256" key="7">
    <source>
        <dbReference type="PROSITE-ProRule" id="PRU00207"/>
    </source>
</evidence>
<dbReference type="GO" id="GO:0008270">
    <property type="term" value="F:zinc ion binding"/>
    <property type="evidence" value="ECO:0007669"/>
    <property type="project" value="UniProtKB-KW"/>
</dbReference>
<sequence length="481" mass="54721">MASTSSSVEPSGQHEKINIIHRGRHYFQGGYDFDFVEDLDRKYECPICLLCQRNPHQTSCGHRFCYSCIITWLNEGRTCPKDNCSLGEGDIFPDAMAHREILQLLVKCPRADQGCTNVTRLADASIHVERCSFKKEQDQSLHPLQSPPRPVSIHEESLTCPSCGETVDEISEQHDPKNLICPNAAIACPFTSAGCSERILRKNLQGHVQGQTQLHMQLLCDKLMKLHQIQSSSVVCDQQVVEAKINENSGPESLPGDEPLMRSTEMRLSGSNFQAIQKLLKDVFQRVVQLEQRNCQLEIANEQLTQRLASAVNLKEESRMEEMGRYCNGNYLWRIKNFSDFHEKMRQAHSLVLYSRGFYTSPFGYKLCLRSNVTLVNGEEHLGLYVHVMRGENDDTLHWPFSGSITMTILNLQEDRIHKEDFSETMVTAQKMKAFERTVNAERNHFGFGFGEFVRVNGLYSGGFVSNEDNLVIRVSVMCNE</sequence>
<evidence type="ECO:0000256" key="5">
    <source>
        <dbReference type="ARBA" id="ARBA00022771"/>
    </source>
</evidence>
<feature type="domain" description="RING-type" evidence="8">
    <location>
        <begin position="45"/>
        <end position="83"/>
    </location>
</feature>